<comment type="caution">
    <text evidence="2">The sequence shown here is derived from an EMBL/GenBank/DDBJ whole genome shotgun (WGS) entry which is preliminary data.</text>
</comment>
<protein>
    <submittedName>
        <fullName evidence="2">TMV resistance N</fullName>
    </submittedName>
</protein>
<dbReference type="Proteomes" id="UP000239899">
    <property type="component" value="Unassembled WGS sequence"/>
</dbReference>
<evidence type="ECO:0000313" key="2">
    <source>
        <dbReference type="EMBL" id="PRW33578.1"/>
    </source>
</evidence>
<dbReference type="AlphaFoldDB" id="A0A2P6TH08"/>
<evidence type="ECO:0000313" key="3">
    <source>
        <dbReference type="Proteomes" id="UP000239899"/>
    </source>
</evidence>
<reference evidence="2 3" key="1">
    <citation type="journal article" date="2018" name="Plant J.">
        <title>Genome sequences of Chlorella sorokiniana UTEX 1602 and Micractinium conductrix SAG 241.80: implications to maltose excretion by a green alga.</title>
        <authorList>
            <person name="Arriola M.B."/>
            <person name="Velmurugan N."/>
            <person name="Zhang Y."/>
            <person name="Plunkett M.H."/>
            <person name="Hondzo H."/>
            <person name="Barney B.M."/>
        </authorList>
    </citation>
    <scope>NUCLEOTIDE SEQUENCE [LARGE SCALE GENOMIC DNA]</scope>
    <source>
        <strain evidence="3">UTEX 1602</strain>
    </source>
</reference>
<dbReference type="OrthoDB" id="512653at2759"/>
<proteinExistence type="predicted"/>
<name>A0A2P6TH08_CHLSO</name>
<feature type="region of interest" description="Disordered" evidence="1">
    <location>
        <begin position="106"/>
        <end position="125"/>
    </location>
</feature>
<sequence length="424" mass="45790">MAAEAEEPAFDFSHLPTDALHVVFEHVFAPADPQQQPALPLSLFWERWAACSAVCKTWREVLRAHPPHSYLAVSALPSAWLPWVWSLPLRALCIQAGLDARWWAADGAQGQQQQQGTAGPPPGMPDPIGAFQLVAGVEGAGGVHRLWSLAALPHLRHLHLQAPVSQPDLPAAFDSAVLQPLQQLAVLSLGSFSGFDLSQLPPSLRRLRLAYDGQTRVLPVPQLPEHVSLEVLRLEKPGALGICMDNVWAQVAELEVHAQELLIGVPVEDPRLIATFERPYREGNFVPPHIWGDEEADDNSKQAADMAANHLLATLPSCPRLQRVRVVGAAAASLKFMPAAPHAAASLQWLWSVVRLQGLHNLLGLSAHEMEARQQLFDNRLRFTLGPAAASGAAAAASWGLAPAPPAAAEPACCIEIVRDELAP</sequence>
<dbReference type="EMBL" id="LHPG02000016">
    <property type="protein sequence ID" value="PRW33578.1"/>
    <property type="molecule type" value="Genomic_DNA"/>
</dbReference>
<keyword evidence="3" id="KW-1185">Reference proteome</keyword>
<feature type="compositionally biased region" description="Low complexity" evidence="1">
    <location>
        <begin position="106"/>
        <end position="118"/>
    </location>
</feature>
<gene>
    <name evidence="2" type="ORF">C2E21_7610</name>
</gene>
<organism evidence="2 3">
    <name type="scientific">Chlorella sorokiniana</name>
    <name type="common">Freshwater green alga</name>
    <dbReference type="NCBI Taxonomy" id="3076"/>
    <lineage>
        <taxon>Eukaryota</taxon>
        <taxon>Viridiplantae</taxon>
        <taxon>Chlorophyta</taxon>
        <taxon>core chlorophytes</taxon>
        <taxon>Trebouxiophyceae</taxon>
        <taxon>Chlorellales</taxon>
        <taxon>Chlorellaceae</taxon>
        <taxon>Chlorella clade</taxon>
        <taxon>Chlorella</taxon>
    </lineage>
</organism>
<evidence type="ECO:0000256" key="1">
    <source>
        <dbReference type="SAM" id="MobiDB-lite"/>
    </source>
</evidence>
<accession>A0A2P6TH08</accession>